<gene>
    <name evidence="1" type="ORF">GCM10007140_21510</name>
</gene>
<accession>A0A917AUQ0</accession>
<evidence type="ECO:0000313" key="2">
    <source>
        <dbReference type="Proteomes" id="UP000605259"/>
    </source>
</evidence>
<protein>
    <submittedName>
        <fullName evidence="1">Uncharacterized protein</fullName>
    </submittedName>
</protein>
<keyword evidence="2" id="KW-1185">Reference proteome</keyword>
<dbReference type="AlphaFoldDB" id="A0A917AUQ0"/>
<dbReference type="Proteomes" id="UP000605259">
    <property type="component" value="Unassembled WGS sequence"/>
</dbReference>
<reference evidence="1" key="1">
    <citation type="journal article" date="2014" name="Int. J. Syst. Evol. Microbiol.">
        <title>Complete genome sequence of Corynebacterium casei LMG S-19264T (=DSM 44701T), isolated from a smear-ripened cheese.</title>
        <authorList>
            <consortium name="US DOE Joint Genome Institute (JGI-PGF)"/>
            <person name="Walter F."/>
            <person name="Albersmeier A."/>
            <person name="Kalinowski J."/>
            <person name="Ruckert C."/>
        </authorList>
    </citation>
    <scope>NUCLEOTIDE SEQUENCE</scope>
    <source>
        <strain evidence="1">CGMCC 1.12698</strain>
    </source>
</reference>
<organism evidence="1 2">
    <name type="scientific">Priestia taiwanensis</name>
    <dbReference type="NCBI Taxonomy" id="1347902"/>
    <lineage>
        <taxon>Bacteria</taxon>
        <taxon>Bacillati</taxon>
        <taxon>Bacillota</taxon>
        <taxon>Bacilli</taxon>
        <taxon>Bacillales</taxon>
        <taxon>Bacillaceae</taxon>
        <taxon>Priestia</taxon>
    </lineage>
</organism>
<evidence type="ECO:0000313" key="1">
    <source>
        <dbReference type="EMBL" id="GGE71297.1"/>
    </source>
</evidence>
<reference evidence="1" key="2">
    <citation type="submission" date="2020-09" db="EMBL/GenBank/DDBJ databases">
        <authorList>
            <person name="Sun Q."/>
            <person name="Zhou Y."/>
        </authorList>
    </citation>
    <scope>NUCLEOTIDE SEQUENCE</scope>
    <source>
        <strain evidence="1">CGMCC 1.12698</strain>
    </source>
</reference>
<sequence length="146" mass="17569">MFRYFKFRLNDKVKFKEADGHIYRIVGYRLERSFYPSEDWTTIVYELYRDFDGLAVDAEEDDLVLMSKRDEGIVPSIMILKTLRDSLFSSEEKGQAKPCYDVDILLDEYNDYKRLSEFFEDTTYEQKMHIVMEKLAKYTEVMKEPM</sequence>
<dbReference type="RefSeq" id="WP_188388355.1">
    <property type="nucleotide sequence ID" value="NZ_BMFK01000001.1"/>
</dbReference>
<proteinExistence type="predicted"/>
<name>A0A917AUQ0_9BACI</name>
<dbReference type="EMBL" id="BMFK01000001">
    <property type="protein sequence ID" value="GGE71297.1"/>
    <property type="molecule type" value="Genomic_DNA"/>
</dbReference>
<comment type="caution">
    <text evidence="1">The sequence shown here is derived from an EMBL/GenBank/DDBJ whole genome shotgun (WGS) entry which is preliminary data.</text>
</comment>